<feature type="transmembrane region" description="Helical" evidence="1">
    <location>
        <begin position="326"/>
        <end position="347"/>
    </location>
</feature>
<gene>
    <name evidence="2" type="ORF">C7K08_13020</name>
</gene>
<evidence type="ECO:0000313" key="3">
    <source>
        <dbReference type="Proteomes" id="UP000240206"/>
    </source>
</evidence>
<sequence length="401" mass="44996">MILFIQYGFMRVDFKHLFMPNIKNLISSSLVNAACGFVIGVGGFNELSVLGMAWWTILELQNRPSFQIDWRDVVVLCIGVLMLLYWSFPDPEIPQSLNGLTMPEIGKALIWMIFSPLMLHSKPFDKGRALLLGIASGLACYSGLTLIASFLFQPFQGSYRHLFNIFTGGLDAGSTQPGYVACGVLMIILRLESRFLPAAIALTLGYVVQAQNRSAMILLLFVIGLLVWERRIFLLNKFRSNAAIFMTIIAFIMPLLYGISQFSFAKRFGDIFSIGRVETHRVGFDRLLRTYYTADSSLLSQVPVNLVIKDKWWHNILLDSMRNSGFLGHCLSLIWIAGLLFSCYYWFSRGEILGCSVAMVCLAILWTSIPIGVGSFELMSILTLTLLSLYFPVHTSSSSHP</sequence>
<dbReference type="Proteomes" id="UP000240206">
    <property type="component" value="Unassembled WGS sequence"/>
</dbReference>
<feature type="transmembrane region" description="Helical" evidence="1">
    <location>
        <begin position="240"/>
        <end position="259"/>
    </location>
</feature>
<dbReference type="AlphaFoldDB" id="A0A2P7EB73"/>
<dbReference type="EMBL" id="PXVC01000121">
    <property type="protein sequence ID" value="PSI00460.1"/>
    <property type="molecule type" value="Genomic_DNA"/>
</dbReference>
<feature type="transmembrane region" description="Helical" evidence="1">
    <location>
        <begin position="70"/>
        <end position="88"/>
    </location>
</feature>
<feature type="transmembrane region" description="Helical" evidence="1">
    <location>
        <begin position="100"/>
        <end position="119"/>
    </location>
</feature>
<organism evidence="2 3">
    <name type="scientific">Synechococcus lacustris str. Tous</name>
    <dbReference type="NCBI Taxonomy" id="1910958"/>
    <lineage>
        <taxon>Bacteria</taxon>
        <taxon>Bacillati</taxon>
        <taxon>Cyanobacteriota</taxon>
        <taxon>Cyanophyceae</taxon>
        <taxon>Synechococcales</taxon>
        <taxon>Synechococcaceae</taxon>
        <taxon>Synechococcus</taxon>
    </lineage>
</organism>
<keyword evidence="1" id="KW-1133">Transmembrane helix</keyword>
<comment type="caution">
    <text evidence="2">The sequence shown here is derived from an EMBL/GenBank/DDBJ whole genome shotgun (WGS) entry which is preliminary data.</text>
</comment>
<reference evidence="3" key="1">
    <citation type="submission" date="2018-03" db="EMBL/GenBank/DDBJ databases">
        <title>Ecological and genomic features of two cosmopolitan and abundant freshwater picocyanobacteria.</title>
        <authorList>
            <person name="Cabello-Yeves P.J."/>
            <person name="Picazo A."/>
            <person name="Camacho A."/>
            <person name="Callieri C."/>
            <person name="Rosselli R."/>
            <person name="Roda-Garcia J."/>
            <person name="Coutinho F.H."/>
            <person name="Rodriguez-Valera F."/>
        </authorList>
    </citation>
    <scope>NUCLEOTIDE SEQUENCE [LARGE SCALE GENOMIC DNA]</scope>
    <source>
        <strain evidence="3">Tous</strain>
    </source>
</reference>
<keyword evidence="1" id="KW-0472">Membrane</keyword>
<keyword evidence="3" id="KW-1185">Reference proteome</keyword>
<evidence type="ECO:0000313" key="2">
    <source>
        <dbReference type="EMBL" id="PSI00460.1"/>
    </source>
</evidence>
<feature type="transmembrane region" description="Helical" evidence="1">
    <location>
        <begin position="131"/>
        <end position="152"/>
    </location>
</feature>
<proteinExistence type="predicted"/>
<feature type="transmembrane region" description="Helical" evidence="1">
    <location>
        <begin position="210"/>
        <end position="228"/>
    </location>
</feature>
<feature type="transmembrane region" description="Helical" evidence="1">
    <location>
        <begin position="352"/>
        <end position="369"/>
    </location>
</feature>
<keyword evidence="1" id="KW-0812">Transmembrane</keyword>
<evidence type="ECO:0000256" key="1">
    <source>
        <dbReference type="SAM" id="Phobius"/>
    </source>
</evidence>
<protein>
    <submittedName>
        <fullName evidence="2">Uncharacterized protein</fullName>
    </submittedName>
</protein>
<name>A0A2P7EB73_9SYNE</name>
<feature type="transmembrane region" description="Helical" evidence="1">
    <location>
        <begin position="30"/>
        <end position="58"/>
    </location>
</feature>
<accession>A0A2P7EB73</accession>